<dbReference type="Pfam" id="PF00069">
    <property type="entry name" value="Pkinase"/>
    <property type="match status" value="1"/>
</dbReference>
<dbReference type="PANTHER" id="PTHR48016">
    <property type="entry name" value="MAP KINASE KINASE KINASE SSK2-RELATED-RELATED"/>
    <property type="match status" value="1"/>
</dbReference>
<dbReference type="PANTHER" id="PTHR48016:SF56">
    <property type="entry name" value="MAPKK KINASE"/>
    <property type="match status" value="1"/>
</dbReference>
<keyword evidence="2" id="KW-0547">Nucleotide-binding</keyword>
<dbReference type="Proteomes" id="UP000596742">
    <property type="component" value="Unassembled WGS sequence"/>
</dbReference>
<feature type="domain" description="Protein kinase" evidence="5">
    <location>
        <begin position="1"/>
        <end position="186"/>
    </location>
</feature>
<dbReference type="InterPro" id="IPR050538">
    <property type="entry name" value="MAP_kinase_kinase_kinase"/>
</dbReference>
<keyword evidence="4" id="KW-0067">ATP-binding</keyword>
<evidence type="ECO:0000256" key="4">
    <source>
        <dbReference type="ARBA" id="ARBA00022840"/>
    </source>
</evidence>
<dbReference type="PROSITE" id="PS50011">
    <property type="entry name" value="PROTEIN_KINASE_DOM"/>
    <property type="match status" value="1"/>
</dbReference>
<evidence type="ECO:0000313" key="7">
    <source>
        <dbReference type="Proteomes" id="UP000596742"/>
    </source>
</evidence>
<keyword evidence="7" id="KW-1185">Reference proteome</keyword>
<evidence type="ECO:0000256" key="2">
    <source>
        <dbReference type="ARBA" id="ARBA00022741"/>
    </source>
</evidence>
<evidence type="ECO:0000256" key="1">
    <source>
        <dbReference type="ARBA" id="ARBA00022679"/>
    </source>
</evidence>
<dbReference type="InterPro" id="IPR011009">
    <property type="entry name" value="Kinase-like_dom_sf"/>
</dbReference>
<organism evidence="6 7">
    <name type="scientific">Mytilus galloprovincialis</name>
    <name type="common">Mediterranean mussel</name>
    <dbReference type="NCBI Taxonomy" id="29158"/>
    <lineage>
        <taxon>Eukaryota</taxon>
        <taxon>Metazoa</taxon>
        <taxon>Spiralia</taxon>
        <taxon>Lophotrochozoa</taxon>
        <taxon>Mollusca</taxon>
        <taxon>Bivalvia</taxon>
        <taxon>Autobranchia</taxon>
        <taxon>Pteriomorphia</taxon>
        <taxon>Mytilida</taxon>
        <taxon>Mytiloidea</taxon>
        <taxon>Mytilidae</taxon>
        <taxon>Mytilinae</taxon>
        <taxon>Mytilus</taxon>
    </lineage>
</organism>
<dbReference type="GO" id="GO:0004672">
    <property type="term" value="F:protein kinase activity"/>
    <property type="evidence" value="ECO:0007669"/>
    <property type="project" value="InterPro"/>
</dbReference>
<accession>A0A8B6GI06</accession>
<keyword evidence="3" id="KW-0418">Kinase</keyword>
<comment type="caution">
    <text evidence="6">The sequence shown here is derived from an EMBL/GenBank/DDBJ whole genome shotgun (WGS) entry which is preliminary data.</text>
</comment>
<dbReference type="OrthoDB" id="63989at2759"/>
<protein>
    <recommendedName>
        <fullName evidence="5">Protein kinase domain-containing protein</fullName>
    </recommendedName>
</protein>
<evidence type="ECO:0000259" key="5">
    <source>
        <dbReference type="PROSITE" id="PS50011"/>
    </source>
</evidence>
<dbReference type="GO" id="GO:0005524">
    <property type="term" value="F:ATP binding"/>
    <property type="evidence" value="ECO:0007669"/>
    <property type="project" value="UniProtKB-KW"/>
</dbReference>
<evidence type="ECO:0000256" key="3">
    <source>
        <dbReference type="ARBA" id="ARBA00022777"/>
    </source>
</evidence>
<evidence type="ECO:0000313" key="6">
    <source>
        <dbReference type="EMBL" id="VDI64043.1"/>
    </source>
</evidence>
<reference evidence="6" key="1">
    <citation type="submission" date="2018-11" db="EMBL/GenBank/DDBJ databases">
        <authorList>
            <person name="Alioto T."/>
            <person name="Alioto T."/>
        </authorList>
    </citation>
    <scope>NUCLEOTIDE SEQUENCE</scope>
</reference>
<keyword evidence="1" id="KW-0808">Transferase</keyword>
<proteinExistence type="predicted"/>
<dbReference type="SUPFAM" id="SSF56112">
    <property type="entry name" value="Protein kinase-like (PK-like)"/>
    <property type="match status" value="1"/>
</dbReference>
<dbReference type="InterPro" id="IPR000719">
    <property type="entry name" value="Prot_kinase_dom"/>
</dbReference>
<sequence length="188" mass="20933">MAQGLWNEVMILNANPHPHLIRCYGLMKSLTDQNISYLLLEYMEMLKIKIGIVYFKGDNILKDIKGFYKIADFGLSKRGNIGSASGIYSLMTAGVGTLSHMAPEVKTPASNVLYDTNADIWSLGCLVLEILSRGALTVDVNNHQALPVYTLPPGISPQCTHFMQCCLQVNPANRHTSSMLLKHDWFKM</sequence>
<dbReference type="AlphaFoldDB" id="A0A8B6GI06"/>
<name>A0A8B6GI06_MYTGA</name>
<dbReference type="Gene3D" id="1.10.510.10">
    <property type="entry name" value="Transferase(Phosphotransferase) domain 1"/>
    <property type="match status" value="1"/>
</dbReference>
<gene>
    <name evidence="6" type="ORF">MGAL_10B007925</name>
</gene>
<dbReference type="EMBL" id="UYJE01008457">
    <property type="protein sequence ID" value="VDI64043.1"/>
    <property type="molecule type" value="Genomic_DNA"/>
</dbReference>